<dbReference type="InterPro" id="IPR000866">
    <property type="entry name" value="AhpC/TSA"/>
</dbReference>
<dbReference type="PIRSF" id="PIRSF000239">
    <property type="entry name" value="AHPC"/>
    <property type="match status" value="1"/>
</dbReference>
<evidence type="ECO:0000256" key="1">
    <source>
        <dbReference type="ARBA" id="ARBA00022559"/>
    </source>
</evidence>
<comment type="caution">
    <text evidence="16">The sequence shown here is derived from an EMBL/GenBank/DDBJ whole genome shotgun (WGS) entry which is preliminary data.</text>
</comment>
<comment type="similarity">
    <text evidence="8">Belongs to the peroxiredoxin family. AhpE subfamily.</text>
</comment>
<comment type="subunit">
    <text evidence="9">Homodimer. Forms both dimers and octamers; a tightly-associated dimer and a ring-like octamer.</text>
</comment>
<evidence type="ECO:0000256" key="12">
    <source>
        <dbReference type="ARBA" id="ARBA00082991"/>
    </source>
</evidence>
<evidence type="ECO:0000256" key="2">
    <source>
        <dbReference type="ARBA" id="ARBA00022862"/>
    </source>
</evidence>
<dbReference type="CDD" id="cd03018">
    <property type="entry name" value="PRX_AhpE_like"/>
    <property type="match status" value="1"/>
</dbReference>
<evidence type="ECO:0000313" key="17">
    <source>
        <dbReference type="Proteomes" id="UP000469185"/>
    </source>
</evidence>
<accession>A0A6N9YN53</accession>
<dbReference type="PANTHER" id="PTHR43110">
    <property type="entry name" value="THIOL PEROXIDASE"/>
    <property type="match status" value="1"/>
</dbReference>
<evidence type="ECO:0000256" key="5">
    <source>
        <dbReference type="ARBA" id="ARBA00032824"/>
    </source>
</evidence>
<dbReference type="EMBL" id="JAAGOB010000007">
    <property type="protein sequence ID" value="NED96423.1"/>
    <property type="molecule type" value="Genomic_DNA"/>
</dbReference>
<dbReference type="Gene3D" id="3.40.30.10">
    <property type="entry name" value="Glutaredoxin"/>
    <property type="match status" value="1"/>
</dbReference>
<dbReference type="PANTHER" id="PTHR43110:SF1">
    <property type="entry name" value="THIOL PEROXIDASE"/>
    <property type="match status" value="1"/>
</dbReference>
<evidence type="ECO:0000256" key="14">
    <source>
        <dbReference type="PIRSR" id="PIRSR000239-1"/>
    </source>
</evidence>
<evidence type="ECO:0000256" key="4">
    <source>
        <dbReference type="ARBA" id="ARBA00023284"/>
    </source>
</evidence>
<comment type="catalytic activity">
    <reaction evidence="6">
        <text>[mycoredoxin]-L-dithiol + a hydroperoxide = [mycoredoxin]-L-disulfide + an alcohol + H2O</text>
        <dbReference type="Rhea" id="RHEA:62640"/>
        <dbReference type="Rhea" id="RHEA-COMP:16137"/>
        <dbReference type="Rhea" id="RHEA-COMP:16138"/>
        <dbReference type="ChEBI" id="CHEBI:15377"/>
        <dbReference type="ChEBI" id="CHEBI:29950"/>
        <dbReference type="ChEBI" id="CHEBI:30879"/>
        <dbReference type="ChEBI" id="CHEBI:35924"/>
        <dbReference type="ChEBI" id="CHEBI:50058"/>
        <dbReference type="EC" id="1.11.1.29"/>
    </reaction>
</comment>
<organism evidence="16 17">
    <name type="scientific">Phytoactinopolyspora alkaliphila</name>
    <dbReference type="NCBI Taxonomy" id="1783498"/>
    <lineage>
        <taxon>Bacteria</taxon>
        <taxon>Bacillati</taxon>
        <taxon>Actinomycetota</taxon>
        <taxon>Actinomycetes</taxon>
        <taxon>Jiangellales</taxon>
        <taxon>Jiangellaceae</taxon>
        <taxon>Phytoactinopolyspora</taxon>
    </lineage>
</organism>
<protein>
    <recommendedName>
        <fullName evidence="11">Alkyl hydroperoxide reductase E</fullName>
        <ecNumber evidence="10">1.11.1.29</ecNumber>
    </recommendedName>
    <alternativeName>
        <fullName evidence="12">Mycoredoxin-dependent peroxiredoxin</fullName>
    </alternativeName>
    <alternativeName>
        <fullName evidence="13">Peroxiredoxin AhpE</fullName>
    </alternativeName>
    <alternativeName>
        <fullName evidence="5">Thioredoxin peroxidase</fullName>
    </alternativeName>
</protein>
<feature type="active site" description="Cysteine sulfenic acid (-SOH) intermediate; for peroxidase activity" evidence="14">
    <location>
        <position position="44"/>
    </location>
</feature>
<feature type="domain" description="Thioredoxin" evidence="15">
    <location>
        <begin position="2"/>
        <end position="152"/>
    </location>
</feature>
<dbReference type="InterPro" id="IPR013766">
    <property type="entry name" value="Thioredoxin_domain"/>
</dbReference>
<evidence type="ECO:0000259" key="15">
    <source>
        <dbReference type="PROSITE" id="PS51352"/>
    </source>
</evidence>
<evidence type="ECO:0000256" key="13">
    <source>
        <dbReference type="ARBA" id="ARBA00083736"/>
    </source>
</evidence>
<sequence>MNLSGRPAPDFDLPDHHGAAWRLSSLRGQPVLIVFYPYAFTGVCTGELRALRDDFIPSMAAETQVLAVSCDSMFSLRIFAEQEKLEFPLLSDYWPHGAVASSYGVLDQERGCARRASFLVDAKGKVQWSVVNAIPQARDIGDYRRALAGLTSAPN</sequence>
<dbReference type="FunFam" id="3.40.30.10:FF:000118">
    <property type="entry name" value="Peroxiredoxin AhpE"/>
    <property type="match status" value="1"/>
</dbReference>
<dbReference type="Pfam" id="PF00578">
    <property type="entry name" value="AhpC-TSA"/>
    <property type="match status" value="1"/>
</dbReference>
<evidence type="ECO:0000256" key="9">
    <source>
        <dbReference type="ARBA" id="ARBA00065226"/>
    </source>
</evidence>
<keyword evidence="2" id="KW-0049">Antioxidant</keyword>
<evidence type="ECO:0000256" key="7">
    <source>
        <dbReference type="ARBA" id="ARBA00056930"/>
    </source>
</evidence>
<dbReference type="Proteomes" id="UP000469185">
    <property type="component" value="Unassembled WGS sequence"/>
</dbReference>
<proteinExistence type="inferred from homology"/>
<keyword evidence="1" id="KW-0575">Peroxidase</keyword>
<dbReference type="RefSeq" id="WP_163819213.1">
    <property type="nucleotide sequence ID" value="NZ_JAAGOB010000007.1"/>
</dbReference>
<dbReference type="InterPro" id="IPR050455">
    <property type="entry name" value="Tpx_Peroxidase_subfamily"/>
</dbReference>
<evidence type="ECO:0000256" key="10">
    <source>
        <dbReference type="ARBA" id="ARBA00067009"/>
    </source>
</evidence>
<keyword evidence="17" id="KW-1185">Reference proteome</keyword>
<dbReference type="SUPFAM" id="SSF52833">
    <property type="entry name" value="Thioredoxin-like"/>
    <property type="match status" value="1"/>
</dbReference>
<reference evidence="16 17" key="1">
    <citation type="submission" date="2020-02" db="EMBL/GenBank/DDBJ databases">
        <authorList>
            <person name="Li X.-J."/>
            <person name="Feng X.-M."/>
        </authorList>
    </citation>
    <scope>NUCLEOTIDE SEQUENCE [LARGE SCALE GENOMIC DNA]</scope>
    <source>
        <strain evidence="16 17">CGMCC 4.7225</strain>
    </source>
</reference>
<dbReference type="EC" id="1.11.1.29" evidence="10"/>
<evidence type="ECO:0000256" key="8">
    <source>
        <dbReference type="ARBA" id="ARBA00060973"/>
    </source>
</evidence>
<evidence type="ECO:0000256" key="6">
    <source>
        <dbReference type="ARBA" id="ARBA00052774"/>
    </source>
</evidence>
<dbReference type="GO" id="GO:0004601">
    <property type="term" value="F:peroxidase activity"/>
    <property type="evidence" value="ECO:0007669"/>
    <property type="project" value="UniProtKB-KW"/>
</dbReference>
<keyword evidence="4" id="KW-0676">Redox-active center</keyword>
<dbReference type="InterPro" id="IPR036249">
    <property type="entry name" value="Thioredoxin-like_sf"/>
</dbReference>
<dbReference type="AlphaFoldDB" id="A0A6N9YN53"/>
<name>A0A6N9YN53_9ACTN</name>
<dbReference type="InterPro" id="IPR024706">
    <property type="entry name" value="Peroxiredoxin_AhpC-typ"/>
</dbReference>
<evidence type="ECO:0000256" key="11">
    <source>
        <dbReference type="ARBA" id="ARBA00068979"/>
    </source>
</evidence>
<evidence type="ECO:0000313" key="16">
    <source>
        <dbReference type="EMBL" id="NED96423.1"/>
    </source>
</evidence>
<gene>
    <name evidence="16" type="ORF">G1H11_14015</name>
</gene>
<comment type="function">
    <text evidence="7">Thiol-specific peroxidase that catalyzes the reduction of hydrogen peroxide and organic hydroperoxides to water and alcohols, respectively. Plays a role in cell protection against oxidative stress by detoxifying peroxides. May represent an important antioxidant defense against cytotoxic peroxides, especially peroxynitrite, which can be formed by activated macrophages during infection.</text>
</comment>
<evidence type="ECO:0000256" key="3">
    <source>
        <dbReference type="ARBA" id="ARBA00023002"/>
    </source>
</evidence>
<keyword evidence="3" id="KW-0560">Oxidoreductase</keyword>
<dbReference type="PROSITE" id="PS51352">
    <property type="entry name" value="THIOREDOXIN_2"/>
    <property type="match status" value="1"/>
</dbReference>